<dbReference type="EMBL" id="HBEY01031307">
    <property type="protein sequence ID" value="CAD8611501.1"/>
    <property type="molecule type" value="Transcribed_RNA"/>
</dbReference>
<evidence type="ECO:0000313" key="2">
    <source>
        <dbReference type="EMBL" id="CAD8611501.1"/>
    </source>
</evidence>
<gene>
    <name evidence="2" type="ORF">CPEL01642_LOCUS14879</name>
</gene>
<reference evidence="2" key="1">
    <citation type="submission" date="2021-01" db="EMBL/GenBank/DDBJ databases">
        <authorList>
            <person name="Corre E."/>
            <person name="Pelletier E."/>
            <person name="Niang G."/>
            <person name="Scheremetjew M."/>
            <person name="Finn R."/>
            <person name="Kale V."/>
            <person name="Holt S."/>
            <person name="Cochrane G."/>
            <person name="Meng A."/>
            <person name="Brown T."/>
            <person name="Cohen L."/>
        </authorList>
    </citation>
    <scope>NUCLEOTIDE SEQUENCE</scope>
    <source>
        <strain evidence="2">PLY182g</strain>
    </source>
</reference>
<proteinExistence type="predicted"/>
<feature type="compositionally biased region" description="Basic and acidic residues" evidence="1">
    <location>
        <begin position="63"/>
        <end position="77"/>
    </location>
</feature>
<name>A0A7S0LFN7_9EUKA</name>
<protein>
    <submittedName>
        <fullName evidence="2">Uncharacterized protein</fullName>
    </submittedName>
</protein>
<evidence type="ECO:0000256" key="1">
    <source>
        <dbReference type="SAM" id="MobiDB-lite"/>
    </source>
</evidence>
<organism evidence="2">
    <name type="scientific">Coccolithus braarudii</name>
    <dbReference type="NCBI Taxonomy" id="221442"/>
    <lineage>
        <taxon>Eukaryota</taxon>
        <taxon>Haptista</taxon>
        <taxon>Haptophyta</taxon>
        <taxon>Prymnesiophyceae</taxon>
        <taxon>Coccolithales</taxon>
        <taxon>Coccolithaceae</taxon>
        <taxon>Coccolithus</taxon>
    </lineage>
</organism>
<dbReference type="AlphaFoldDB" id="A0A7S0LFN7"/>
<sequence length="112" mass="12113">MSVVCEESRDDASPAASRQLRRIASLGTALGTPFSPHVQLGSSRLREAAPRTACRPPQRQHPARNECTREGEEDGSARACERGWAERERAKLCVAAVQELSREGGTHGCSEA</sequence>
<accession>A0A7S0LFN7</accession>
<feature type="region of interest" description="Disordered" evidence="1">
    <location>
        <begin position="47"/>
        <end position="77"/>
    </location>
</feature>